<dbReference type="RefSeq" id="WP_276264555.1">
    <property type="nucleotide sequence ID" value="NZ_JARJLM010000158.1"/>
</dbReference>
<protein>
    <submittedName>
        <fullName evidence="8">NAD(P)/FAD-dependent oxidoreductase</fullName>
    </submittedName>
</protein>
<dbReference type="Proteomes" id="UP001216674">
    <property type="component" value="Unassembled WGS sequence"/>
</dbReference>
<comment type="similarity">
    <text evidence="2">Belongs to the FAD-binding monooxygenase family.</text>
</comment>
<dbReference type="InterPro" id="IPR036188">
    <property type="entry name" value="FAD/NAD-bd_sf"/>
</dbReference>
<dbReference type="EMBL" id="JARJLM010000158">
    <property type="protein sequence ID" value="MDF3833129.1"/>
    <property type="molecule type" value="Genomic_DNA"/>
</dbReference>
<gene>
    <name evidence="8" type="ORF">P3W85_09220</name>
</gene>
<name>A0ABT6AKJ6_9BURK</name>
<evidence type="ECO:0000256" key="1">
    <source>
        <dbReference type="ARBA" id="ARBA00001974"/>
    </source>
</evidence>
<dbReference type="InterPro" id="IPR051820">
    <property type="entry name" value="FAD-binding_MO"/>
</dbReference>
<evidence type="ECO:0000256" key="3">
    <source>
        <dbReference type="ARBA" id="ARBA00022630"/>
    </source>
</evidence>
<accession>A0ABT6AKJ6</accession>
<organism evidence="8 9">
    <name type="scientific">Cupriavidus basilensis</name>
    <dbReference type="NCBI Taxonomy" id="68895"/>
    <lineage>
        <taxon>Bacteria</taxon>
        <taxon>Pseudomonadati</taxon>
        <taxon>Pseudomonadota</taxon>
        <taxon>Betaproteobacteria</taxon>
        <taxon>Burkholderiales</taxon>
        <taxon>Burkholderiaceae</taxon>
        <taxon>Cupriavidus</taxon>
    </lineage>
</organism>
<dbReference type="Gene3D" id="3.50.50.60">
    <property type="entry name" value="FAD/NAD(P)-binding domain"/>
    <property type="match status" value="2"/>
</dbReference>
<keyword evidence="4" id="KW-0274">FAD</keyword>
<evidence type="ECO:0000313" key="8">
    <source>
        <dbReference type="EMBL" id="MDF3833129.1"/>
    </source>
</evidence>
<dbReference type="SUPFAM" id="SSF51905">
    <property type="entry name" value="FAD/NAD(P)-binding domain"/>
    <property type="match status" value="1"/>
</dbReference>
<dbReference type="PANTHER" id="PTHR43872:SF1">
    <property type="entry name" value="MONOOXYGENASE, PUTATIVE (AFU_ORTHOLOGUE AFUA_8G02570)-RELATED"/>
    <property type="match status" value="1"/>
</dbReference>
<evidence type="ECO:0000256" key="7">
    <source>
        <dbReference type="SAM" id="MobiDB-lite"/>
    </source>
</evidence>
<dbReference type="Pfam" id="PF00743">
    <property type="entry name" value="FMO-like"/>
    <property type="match status" value="1"/>
</dbReference>
<feature type="compositionally biased region" description="Low complexity" evidence="7">
    <location>
        <begin position="21"/>
        <end position="32"/>
    </location>
</feature>
<feature type="compositionally biased region" description="Polar residues" evidence="7">
    <location>
        <begin position="8"/>
        <end position="17"/>
    </location>
</feature>
<evidence type="ECO:0000256" key="5">
    <source>
        <dbReference type="ARBA" id="ARBA00023002"/>
    </source>
</evidence>
<reference evidence="8 9" key="1">
    <citation type="submission" date="2023-03" db="EMBL/GenBank/DDBJ databases">
        <title>Draft assemblies of triclosan tolerant bacteria isolated from returned activated sludge.</title>
        <authorList>
            <person name="Van Hamelsveld S."/>
        </authorList>
    </citation>
    <scope>NUCLEOTIDE SEQUENCE [LARGE SCALE GENOMIC DNA]</scope>
    <source>
        <strain evidence="8 9">GW210010_S58</strain>
    </source>
</reference>
<keyword evidence="9" id="KW-1185">Reference proteome</keyword>
<evidence type="ECO:0000313" key="9">
    <source>
        <dbReference type="Proteomes" id="UP001216674"/>
    </source>
</evidence>
<evidence type="ECO:0000256" key="4">
    <source>
        <dbReference type="ARBA" id="ARBA00022827"/>
    </source>
</evidence>
<comment type="cofactor">
    <cofactor evidence="1">
        <name>FAD</name>
        <dbReference type="ChEBI" id="CHEBI:57692"/>
    </cofactor>
</comment>
<feature type="region of interest" description="Disordered" evidence="7">
    <location>
        <begin position="1"/>
        <end position="32"/>
    </location>
</feature>
<dbReference type="InterPro" id="IPR020946">
    <property type="entry name" value="Flavin_mOase-like"/>
</dbReference>
<keyword evidence="5" id="KW-0560">Oxidoreductase</keyword>
<keyword evidence="3" id="KW-0285">Flavoprotein</keyword>
<keyword evidence="6" id="KW-0503">Monooxygenase</keyword>
<sequence length="541" mass="59027">MLSGNADHLSSQAQSGTPAEARGAGQQTAHAAGQGKAQHVDVLIVGAGLSGICAAYHLQTSCPGKTFAILEGRDAIGGTWDLFRYPGVRSDSDMYTLGFSFRPWRSEKSIADGDAILQYIRGTAREFGIEQRIRFGHRATRASWSSDTARWTVEATVGPQGTPARFTCGFLYLCSGYYDYADGYMPGWPGMERFGGRIVHPQHWPSDLVYDDKRVVVIGSGATAVTLLPEMAKRAAHVTMLQRSPTYIVARPSSDAISAWLQRRLPAGMAHRATRWKNVLLGMYFYNLSRKKPELVKQKILKGVRAQLGPDYDIDKHFTPSYKPWDQRLCLVPDSDLFESIRSGKASVATDQIASFTETGLALRSGAQLDADVIVTATGLQLKVAGGLQIEVDGVPRSPAQAFMYKGMMYSGMPNLAVAMGYVNASWTLKAELSSTYVCRLINYMDAHGYAWCAPRRADSSADQEPSLSLSSGYVQRASGILPKQGSKRPWRVHQNYLFDLMALKFGRIEDGAMAFGRAGQAAARPESTMPSAMTADSVNG</sequence>
<comment type="caution">
    <text evidence="8">The sequence shown here is derived from an EMBL/GenBank/DDBJ whole genome shotgun (WGS) entry which is preliminary data.</text>
</comment>
<dbReference type="PANTHER" id="PTHR43872">
    <property type="entry name" value="MONOOXYGENASE, PUTATIVE (AFU_ORTHOLOGUE AFUA_8G02570)-RELATED"/>
    <property type="match status" value="1"/>
</dbReference>
<dbReference type="Pfam" id="PF13450">
    <property type="entry name" value="NAD_binding_8"/>
    <property type="match status" value="1"/>
</dbReference>
<evidence type="ECO:0000256" key="2">
    <source>
        <dbReference type="ARBA" id="ARBA00010139"/>
    </source>
</evidence>
<evidence type="ECO:0000256" key="6">
    <source>
        <dbReference type="ARBA" id="ARBA00023033"/>
    </source>
</evidence>
<proteinExistence type="inferred from homology"/>